<keyword evidence="1" id="KW-0472">Membrane</keyword>
<dbReference type="EMBL" id="JAOYOD010000001">
    <property type="protein sequence ID" value="MCV9387118.1"/>
    <property type="molecule type" value="Genomic_DNA"/>
</dbReference>
<accession>A0ABT3CV54</accession>
<dbReference type="Proteomes" id="UP001300692">
    <property type="component" value="Unassembled WGS sequence"/>
</dbReference>
<evidence type="ECO:0000256" key="1">
    <source>
        <dbReference type="SAM" id="Phobius"/>
    </source>
</evidence>
<keyword evidence="3" id="KW-1185">Reference proteome</keyword>
<organism evidence="2 3">
    <name type="scientific">Reichenbachiella ulvae</name>
    <dbReference type="NCBI Taxonomy" id="2980104"/>
    <lineage>
        <taxon>Bacteria</taxon>
        <taxon>Pseudomonadati</taxon>
        <taxon>Bacteroidota</taxon>
        <taxon>Cytophagia</taxon>
        <taxon>Cytophagales</taxon>
        <taxon>Reichenbachiellaceae</taxon>
        <taxon>Reichenbachiella</taxon>
    </lineage>
</organism>
<sequence>MKRSLILIPVLLVLVGGGIYFYFHWKYSSINRWSFVPQSSIMVFQPTQWAQLLSGDEERKILKNLKSLPELKQIGESLDSLDSLVGGGFSVNRTIEANDLLISVHQGSKEALANLYILEVSALKKHDFLAQVVKYLKDVEGFSETQRVYEGYTITEFNKAGTRIAYIFYRNYLIFSFTPFLVDDAIRSLEKGKQNPYTKNLAIESTSQQTPVGEGRLYVNMPELQKFIHHFVDPVDVKGSNLELITDLIHMDLNIGNDDISFNGFSYIDTAKVNYLSSFIGVKSAGFEMKNVIPDHSGLVIHASFDDVRKWHAGLKEYWREHQPSQLTRLGEIENRYRFDVDKFYDFVGGEIGLFVLESKRNLDREKIFCIRHKDVIRAENYMEELARDSNPDTTFYHETYANRRIGEILLDELPGRIFGDVFDGFETSYYFVNRDFVFIGNTQHALEVLIDDIDTEDTWRKSIKTFNFLESTNDDANLSVYIKSAGLWSLIGQTLNSHWSQYIEEHKSVMKQLEYGVLQFTAVDNKFYTNLHISHPGKLMEAQKPQKLASQGEVNFEHVLSSKPFAVKNHNDRTLEMMVQDSSHQLSLISSTNEVVLKIPLKGQIASPIYQVDYYKNGKLQYLFATDHQVHIIDRTGTYIPGYPQKVKTSEKVKFLSLIDYDNSKNYRIMVAAEKGFYYMTNKAGKELKGWNPLKLKNEPAMGGQHLRVKTNDYMIFLQEDGIAYGLQRNAEPRKGFPIDLKASITSPLHIERGATPQTTELAAMTSNGELVVFNLLGEITRKKQLLKGSPNENFELVSSNDGENFVVVRNKEDKVEFFDEDLEPMFIIDSESQQLTYQFYSFSEDNKIIIVVDQQNSSANLYRMDGTRLNKEAIPTNQQMAMLYHEAKEEFELFVSSGRSFKRLKLKR</sequence>
<gene>
    <name evidence="2" type="ORF">N7U62_10620</name>
</gene>
<evidence type="ECO:0000313" key="3">
    <source>
        <dbReference type="Proteomes" id="UP001300692"/>
    </source>
</evidence>
<keyword evidence="1" id="KW-0812">Transmembrane</keyword>
<protein>
    <submittedName>
        <fullName evidence="2">Uncharacterized protein</fullName>
    </submittedName>
</protein>
<name>A0ABT3CV54_9BACT</name>
<comment type="caution">
    <text evidence="2">The sequence shown here is derived from an EMBL/GenBank/DDBJ whole genome shotgun (WGS) entry which is preliminary data.</text>
</comment>
<proteinExistence type="predicted"/>
<feature type="transmembrane region" description="Helical" evidence="1">
    <location>
        <begin position="5"/>
        <end position="25"/>
    </location>
</feature>
<keyword evidence="1" id="KW-1133">Transmembrane helix</keyword>
<dbReference type="SUPFAM" id="SSF75011">
    <property type="entry name" value="3-carboxy-cis,cis-mucoante lactonizing enzyme"/>
    <property type="match status" value="1"/>
</dbReference>
<evidence type="ECO:0000313" key="2">
    <source>
        <dbReference type="EMBL" id="MCV9387118.1"/>
    </source>
</evidence>
<reference evidence="2 3" key="1">
    <citation type="submission" date="2022-10" db="EMBL/GenBank/DDBJ databases">
        <title>Comparative genomics and taxonomic characterization of three novel marine species of genus Reichenbachiella exhibiting antioxidant and polysaccharide degradation activities.</title>
        <authorList>
            <person name="Muhammad N."/>
            <person name="Lee Y.-J."/>
            <person name="Ko J."/>
            <person name="Kim S.-G."/>
        </authorList>
    </citation>
    <scope>NUCLEOTIDE SEQUENCE [LARGE SCALE GENOMIC DNA]</scope>
    <source>
        <strain evidence="2 3">ABR2-5</strain>
    </source>
</reference>
<dbReference type="RefSeq" id="WP_264137945.1">
    <property type="nucleotide sequence ID" value="NZ_JAOYOD010000001.1"/>
</dbReference>